<name>A0A8S9YBD5_9TREM</name>
<dbReference type="PANTHER" id="PTHR21677:SF1">
    <property type="entry name" value="PROTEIN CRAMPED-LIKE"/>
    <property type="match status" value="1"/>
</dbReference>
<organism evidence="5 6">
    <name type="scientific">Paragonimus skrjabini miyazakii</name>
    <dbReference type="NCBI Taxonomy" id="59628"/>
    <lineage>
        <taxon>Eukaryota</taxon>
        <taxon>Metazoa</taxon>
        <taxon>Spiralia</taxon>
        <taxon>Lophotrochozoa</taxon>
        <taxon>Platyhelminthes</taxon>
        <taxon>Trematoda</taxon>
        <taxon>Digenea</taxon>
        <taxon>Plagiorchiida</taxon>
        <taxon>Troglotremata</taxon>
        <taxon>Troglotrematidae</taxon>
        <taxon>Paragonimus</taxon>
    </lineage>
</organism>
<feature type="compositionally biased region" description="Basic residues" evidence="3">
    <location>
        <begin position="883"/>
        <end position="900"/>
    </location>
</feature>
<dbReference type="GO" id="GO:0003677">
    <property type="term" value="F:DNA binding"/>
    <property type="evidence" value="ECO:0007669"/>
    <property type="project" value="UniProtKB-KW"/>
</dbReference>
<gene>
    <name evidence="5" type="ORF">EG68_07162</name>
</gene>
<keyword evidence="1" id="KW-0238">DNA-binding</keyword>
<protein>
    <recommendedName>
        <fullName evidence="4">Myb-like domain-containing protein</fullName>
    </recommendedName>
</protein>
<comment type="caution">
    <text evidence="5">The sequence shown here is derived from an EMBL/GenBank/DDBJ whole genome shotgun (WGS) entry which is preliminary data.</text>
</comment>
<keyword evidence="2" id="KW-0539">Nucleus</keyword>
<feature type="region of interest" description="Disordered" evidence="3">
    <location>
        <begin position="1132"/>
        <end position="1162"/>
    </location>
</feature>
<feature type="compositionally biased region" description="Low complexity" evidence="3">
    <location>
        <begin position="852"/>
        <end position="864"/>
    </location>
</feature>
<evidence type="ECO:0000256" key="2">
    <source>
        <dbReference type="ARBA" id="ARBA00023242"/>
    </source>
</evidence>
<dbReference type="AlphaFoldDB" id="A0A8S9YBD5"/>
<dbReference type="GO" id="GO:0003682">
    <property type="term" value="F:chromatin binding"/>
    <property type="evidence" value="ECO:0007669"/>
    <property type="project" value="InterPro"/>
</dbReference>
<feature type="region of interest" description="Disordered" evidence="3">
    <location>
        <begin position="443"/>
        <end position="471"/>
    </location>
</feature>
<proteinExistence type="predicted"/>
<evidence type="ECO:0000313" key="6">
    <source>
        <dbReference type="Proteomes" id="UP000822476"/>
    </source>
</evidence>
<dbReference type="EMBL" id="JTDE01022303">
    <property type="protein sequence ID" value="KAF7231810.1"/>
    <property type="molecule type" value="Genomic_DNA"/>
</dbReference>
<evidence type="ECO:0000256" key="1">
    <source>
        <dbReference type="ARBA" id="ARBA00023125"/>
    </source>
</evidence>
<keyword evidence="6" id="KW-1185">Reference proteome</keyword>
<evidence type="ECO:0000256" key="3">
    <source>
        <dbReference type="SAM" id="MobiDB-lite"/>
    </source>
</evidence>
<feature type="domain" description="Myb-like" evidence="4">
    <location>
        <begin position="114"/>
        <end position="240"/>
    </location>
</feature>
<feature type="region of interest" description="Disordered" evidence="3">
    <location>
        <begin position="832"/>
        <end position="864"/>
    </location>
</feature>
<dbReference type="InterPro" id="IPR055315">
    <property type="entry name" value="Cramped-like"/>
</dbReference>
<reference evidence="5" key="1">
    <citation type="submission" date="2019-07" db="EMBL/GenBank/DDBJ databases">
        <title>Annotation for the trematode Paragonimus miyazaki's.</title>
        <authorList>
            <person name="Choi Y.-J."/>
        </authorList>
    </citation>
    <scope>NUCLEOTIDE SEQUENCE</scope>
    <source>
        <strain evidence="5">Japan</strain>
    </source>
</reference>
<dbReference type="Proteomes" id="UP000822476">
    <property type="component" value="Unassembled WGS sequence"/>
</dbReference>
<dbReference type="GO" id="GO:0005634">
    <property type="term" value="C:nucleus"/>
    <property type="evidence" value="ECO:0007669"/>
    <property type="project" value="TreeGrafter"/>
</dbReference>
<dbReference type="OrthoDB" id="515799at2759"/>
<dbReference type="GO" id="GO:0007389">
    <property type="term" value="P:pattern specification process"/>
    <property type="evidence" value="ECO:0007669"/>
    <property type="project" value="TreeGrafter"/>
</dbReference>
<sequence length="1217" mass="131722">MRWKFNFTQVDDFISACHLTSFDMKTRSAPTEAPNIAAIVKARHHARVLCPITEHSGCLTVYGTVDIGDAPCPSSLSTTVLTGSNLVSAGIEDTKAPPEEKQKIRTDGAPRLLRAVAWSPDDRRLFFQAVRIYGRNFTEITRFIRSRGHRISLDTVTVTPAPSVDPSIPTGPAVFPNMSFLTTSNSNSVTAPGTLTNVSSGQMSGAVTSNVYGSLADLNAPRGGRTREQVRFFYQQTWHKVRRYIKFPESVPQHVREVYALINYSVIRTRIKKPLDHRLGEKLNELVHCGTTVIRHNGRRFLLRTPVCQALKQLNHITAPTQEFLLPEDVWVELVPATQADLWRVLEAEQNPRLRLRVDINRQLSDLIKLVETKWQLAADRMRTLFELPLVRRCPIPRLLVRTLPNQTIDGAVRLQEVARVRSCDMALRAYLQRQSLSKDVRKLNPATLTGPSSVTSQQPAPYDTNSSPPHQALIAADQAPRTSDGPCDGVKGTVFMCPTQPLTTVSTAPGIPPVSMITTTATAELDLREIGRQLVQGVTCEGARAIKVLTLFLALGCPDRVQLEYSFVPDTEVNAAQPTGPSPPSCFPDLLYWQPTDPEGHGIGNGLRRLLHLNASDYLLHRDWLSVQPSLTSLPAISSTAVSSAPSVIPTSPCTSASHVVITSVDTIDGVTALSTTYQPSTQPTQLPIVTNGNFLVPRVVMSTAATTSLPTILPYPVNTSTLQSVSPTMGPPSISTIAPSIPSSTTTTVLSHSVVLVSTPSSTKTTTINRSPNVIAIPRPLGNRSQMTIVERQLDHRRAPGTVERPRLPLASPTIGLKVPISKCPSLVSRTEPTPLVHTPKQPVSIMPRTSSTTTNSISNTSEFRVPASDGILSSLHTMKAHNRRRRTSSTLGRRGRVPNKPTLLRCPFPSVSPVTGRVPVLLAPKSIPSTTVQPTVTNLTSSQSHLWPITNSVLNHPTVTSTITSTTSNTAVPVDSSELSLGTLFDPLATNQSSMSALSNDTLASLLNTIGQPSSVTTDASQGYFRDTVDRLPGLPPVTILSNPVNLDQSDMLGSLGDRTPLPQLESGHHASSYKCEESVPSSFDWSEFSNFHRPCPASASTPHLPSESPAFGDISLTDSMAAAVMDTHRGDLDPPDLDQSLPELPQEPTTPAVHPVPPPVSYVTSMEAFLRMIVAPSTSTIQTDSGTVDLNSLLQSVVVSSTGAFTGFPSQPD</sequence>
<feature type="region of interest" description="Disordered" evidence="3">
    <location>
        <begin position="883"/>
        <end position="905"/>
    </location>
</feature>
<dbReference type="CDD" id="cd00167">
    <property type="entry name" value="SANT"/>
    <property type="match status" value="1"/>
</dbReference>
<feature type="compositionally biased region" description="Polar residues" evidence="3">
    <location>
        <begin position="447"/>
        <end position="470"/>
    </location>
</feature>
<dbReference type="SMART" id="SM00717">
    <property type="entry name" value="SANT"/>
    <property type="match status" value="1"/>
</dbReference>
<evidence type="ECO:0000259" key="4">
    <source>
        <dbReference type="SMART" id="SM00717"/>
    </source>
</evidence>
<dbReference type="InterPro" id="IPR001005">
    <property type="entry name" value="SANT/Myb"/>
</dbReference>
<accession>A0A8S9YBD5</accession>
<evidence type="ECO:0000313" key="5">
    <source>
        <dbReference type="EMBL" id="KAF7231810.1"/>
    </source>
</evidence>
<dbReference type="PANTHER" id="PTHR21677">
    <property type="entry name" value="CRAMPED PROTEIN"/>
    <property type="match status" value="1"/>
</dbReference>
<feature type="compositionally biased region" description="Low complexity" evidence="3">
    <location>
        <begin position="1141"/>
        <end position="1157"/>
    </location>
</feature>